<dbReference type="SMART" id="SM00347">
    <property type="entry name" value="HTH_MARR"/>
    <property type="match status" value="1"/>
</dbReference>
<dbReference type="GO" id="GO:0003700">
    <property type="term" value="F:DNA-binding transcription factor activity"/>
    <property type="evidence" value="ECO:0007669"/>
    <property type="project" value="InterPro"/>
</dbReference>
<keyword evidence="2" id="KW-0238">DNA-binding</keyword>
<name>A0A166BRE2_METOA</name>
<proteinExistence type="predicted"/>
<dbReference type="PRINTS" id="PR00598">
    <property type="entry name" value="HTHMARR"/>
</dbReference>
<evidence type="ECO:0000256" key="2">
    <source>
        <dbReference type="ARBA" id="ARBA00023125"/>
    </source>
</evidence>
<dbReference type="OrthoDB" id="78028at2157"/>
<dbReference type="Pfam" id="PF01047">
    <property type="entry name" value="MarR"/>
    <property type="match status" value="1"/>
</dbReference>
<evidence type="ECO:0000256" key="1">
    <source>
        <dbReference type="ARBA" id="ARBA00023015"/>
    </source>
</evidence>
<evidence type="ECO:0000313" key="5">
    <source>
        <dbReference type="EMBL" id="KZX13721.1"/>
    </source>
</evidence>
<dbReference type="PATRIC" id="fig|66851.6.peg.489"/>
<dbReference type="STRING" id="66851.MBORA_04270"/>
<dbReference type="GO" id="GO:0003677">
    <property type="term" value="F:DNA binding"/>
    <property type="evidence" value="ECO:0007669"/>
    <property type="project" value="UniProtKB-KW"/>
</dbReference>
<evidence type="ECO:0000256" key="3">
    <source>
        <dbReference type="ARBA" id="ARBA00023163"/>
    </source>
</evidence>
<dbReference type="AlphaFoldDB" id="A0A166BRE2"/>
<dbReference type="PROSITE" id="PS01117">
    <property type="entry name" value="HTH_MARR_1"/>
    <property type="match status" value="1"/>
</dbReference>
<dbReference type="InterPro" id="IPR036388">
    <property type="entry name" value="WH-like_DNA-bd_sf"/>
</dbReference>
<dbReference type="EMBL" id="LWMU01000047">
    <property type="protein sequence ID" value="KZX13721.1"/>
    <property type="molecule type" value="Genomic_DNA"/>
</dbReference>
<dbReference type="InterPro" id="IPR023187">
    <property type="entry name" value="Tscrpt_reg_MarR-type_CS"/>
</dbReference>
<dbReference type="PANTHER" id="PTHR42756:SF1">
    <property type="entry name" value="TRANSCRIPTIONAL REPRESSOR OF EMRAB OPERON"/>
    <property type="match status" value="1"/>
</dbReference>
<reference evidence="6" key="1">
    <citation type="journal article" date="2016" name="Genome Announc.">
        <title>Draft Genome Sequences of Methanobrevibacter curvatus DSM11111, Methanobrevibacter cuticularis DSM11139, Methanobrevibacter filiformis DSM11501, and Methanobrevibacter oralis DSM7256.</title>
        <authorList>
            <person name="Poehlein A."/>
            <person name="Seedorf H."/>
        </authorList>
    </citation>
    <scope>NUCLEOTIDE SEQUENCE [LARGE SCALE GENOMIC DNA]</scope>
    <source>
        <strain evidence="6">DSM 7256 / JCM 30027 / ZR</strain>
    </source>
</reference>
<dbReference type="Gene3D" id="1.10.10.10">
    <property type="entry name" value="Winged helix-like DNA-binding domain superfamily/Winged helix DNA-binding domain"/>
    <property type="match status" value="1"/>
</dbReference>
<dbReference type="PROSITE" id="PS50995">
    <property type="entry name" value="HTH_MARR_2"/>
    <property type="match status" value="1"/>
</dbReference>
<comment type="caution">
    <text evidence="5">The sequence shown here is derived from an EMBL/GenBank/DDBJ whole genome shotgun (WGS) entry which is preliminary data.</text>
</comment>
<dbReference type="InterPro" id="IPR036390">
    <property type="entry name" value="WH_DNA-bd_sf"/>
</dbReference>
<dbReference type="PANTHER" id="PTHR42756">
    <property type="entry name" value="TRANSCRIPTIONAL REGULATOR, MARR"/>
    <property type="match status" value="1"/>
</dbReference>
<accession>A0A166BRE2</accession>
<gene>
    <name evidence="5" type="primary">sarZ</name>
    <name evidence="5" type="ORF">MBORA_04270</name>
</gene>
<evidence type="ECO:0000259" key="4">
    <source>
        <dbReference type="PROSITE" id="PS50995"/>
    </source>
</evidence>
<evidence type="ECO:0000313" key="6">
    <source>
        <dbReference type="Proteomes" id="UP000077428"/>
    </source>
</evidence>
<dbReference type="SUPFAM" id="SSF46785">
    <property type="entry name" value="Winged helix' DNA-binding domain"/>
    <property type="match status" value="1"/>
</dbReference>
<dbReference type="InterPro" id="IPR000835">
    <property type="entry name" value="HTH_MarR-typ"/>
</dbReference>
<protein>
    <submittedName>
        <fullName evidence="5">HTH-type transcriptional regulator SarZ</fullName>
    </submittedName>
</protein>
<sequence>MRFEKTKGFYDTSRLGDLLYVFHKNHKIYLNNALLKHGISLIQVLCIVMIYTGDELNQKDLADGLYLSKGAITKAINKLEKNSYVTREKLKEDKRQYILKLTPKGESIIPLIEEINNEWEKKMDFKNLTPEFYETFKQLTAKSIDLN</sequence>
<dbReference type="RefSeq" id="WP_052331767.1">
    <property type="nucleotide sequence ID" value="NZ_CABMAB010000008.1"/>
</dbReference>
<keyword evidence="3" id="KW-0804">Transcription</keyword>
<organism evidence="5 6">
    <name type="scientific">Methanobrevibacter oralis</name>
    <dbReference type="NCBI Taxonomy" id="66851"/>
    <lineage>
        <taxon>Archaea</taxon>
        <taxon>Methanobacteriati</taxon>
        <taxon>Methanobacteriota</taxon>
        <taxon>Methanomada group</taxon>
        <taxon>Methanobacteria</taxon>
        <taxon>Methanobacteriales</taxon>
        <taxon>Methanobacteriaceae</taxon>
        <taxon>Methanobrevibacter</taxon>
    </lineage>
</organism>
<keyword evidence="6" id="KW-1185">Reference proteome</keyword>
<feature type="domain" description="HTH marR-type" evidence="4">
    <location>
        <begin position="12"/>
        <end position="145"/>
    </location>
</feature>
<keyword evidence="1" id="KW-0805">Transcription regulation</keyword>
<dbReference type="Proteomes" id="UP000077428">
    <property type="component" value="Unassembled WGS sequence"/>
</dbReference>